<dbReference type="AlphaFoldDB" id="A0A2S0VXI2"/>
<dbReference type="Gene3D" id="2.40.50.870">
    <property type="entry name" value="Protein of unknown function (DUF3299)"/>
    <property type="match status" value="1"/>
</dbReference>
<evidence type="ECO:0000313" key="1">
    <source>
        <dbReference type="EMBL" id="AWB68908.1"/>
    </source>
</evidence>
<reference evidence="1 2" key="1">
    <citation type="submission" date="2018-01" db="EMBL/GenBank/DDBJ databases">
        <title>Genome sequence of a Cantenovulum-like bacteria.</title>
        <authorList>
            <person name="Tan W.R."/>
            <person name="Lau N.-S."/>
            <person name="Go F."/>
            <person name="Amirul A.-A.A."/>
        </authorList>
    </citation>
    <scope>NUCLEOTIDE SEQUENCE [LARGE SCALE GENOMIC DNA]</scope>
    <source>
        <strain evidence="1 2">CCB-QB4</strain>
    </source>
</reference>
<dbReference type="OrthoDB" id="9784998at2"/>
<dbReference type="Pfam" id="PF11736">
    <property type="entry name" value="DUF3299"/>
    <property type="match status" value="1"/>
</dbReference>
<accession>A0A2S0VXI2</accession>
<proteinExistence type="predicted"/>
<gene>
    <name evidence="1" type="ORF">C2869_03585</name>
</gene>
<dbReference type="KEGG" id="cate:C2869_03585"/>
<organism evidence="1 2">
    <name type="scientific">Saccharobesus litoralis</name>
    <dbReference type="NCBI Taxonomy" id="2172099"/>
    <lineage>
        <taxon>Bacteria</taxon>
        <taxon>Pseudomonadati</taxon>
        <taxon>Pseudomonadota</taxon>
        <taxon>Gammaproteobacteria</taxon>
        <taxon>Alteromonadales</taxon>
        <taxon>Alteromonadaceae</taxon>
        <taxon>Saccharobesus</taxon>
    </lineage>
</organism>
<protein>
    <submittedName>
        <fullName evidence="1">DUF3299 domain-containing protein</fullName>
    </submittedName>
</protein>
<sequence>MVVQEQKEKPVTGYETIEWVKLIPKEDLDALMNPPEYLNDIQDGSEQDQFSNQVQNAIEAASNDTYQQALVSTKVLTEMNGKKIKIPGFIVPLEFDDEQNVIQFFLVPYFGACIHEPPPPPNQMIYVTYPKGLKVDDLYQAFWISGKLQTALFEDQLGTAAYTMNMDEFELF</sequence>
<dbReference type="InterPro" id="IPR021727">
    <property type="entry name" value="DUF3299"/>
</dbReference>
<dbReference type="Proteomes" id="UP000244441">
    <property type="component" value="Chromosome"/>
</dbReference>
<evidence type="ECO:0000313" key="2">
    <source>
        <dbReference type="Proteomes" id="UP000244441"/>
    </source>
</evidence>
<name>A0A2S0VXI2_9ALTE</name>
<keyword evidence="2" id="KW-1185">Reference proteome</keyword>
<dbReference type="EMBL" id="CP026604">
    <property type="protein sequence ID" value="AWB68908.1"/>
    <property type="molecule type" value="Genomic_DNA"/>
</dbReference>